<evidence type="ECO:0000313" key="2">
    <source>
        <dbReference type="Proteomes" id="UP000438429"/>
    </source>
</evidence>
<comment type="caution">
    <text evidence="1">The sequence shown here is derived from an EMBL/GenBank/DDBJ whole genome shotgun (WGS) entry which is preliminary data.</text>
</comment>
<name>A0A6A4T232_SCOMX</name>
<sequence length="199" mass="21734">MCEGFPTCNKDRYGYYAPASTVGQGGNSFMPKIKIPPVNEKWIFEGENSSKYSFKRTVKAGQHSSLVTFLNMTCGQKYNGQIPNGYEHNSRKDNGPGVYACSSVHPLLLDSTLITVLQAEPVTVEVPCYAFLLVNFGTLDTFVSAKGSTVCHPCRAFFLLDGATSSRSVLRSRRSVTFTTKVPSGICPPRSYGGFALVF</sequence>
<dbReference type="Proteomes" id="UP000438429">
    <property type="component" value="Unassembled WGS sequence"/>
</dbReference>
<accession>A0A6A4T232</accession>
<organism evidence="1 2">
    <name type="scientific">Scophthalmus maximus</name>
    <name type="common">Turbot</name>
    <name type="synonym">Psetta maxima</name>
    <dbReference type="NCBI Taxonomy" id="52904"/>
    <lineage>
        <taxon>Eukaryota</taxon>
        <taxon>Metazoa</taxon>
        <taxon>Chordata</taxon>
        <taxon>Craniata</taxon>
        <taxon>Vertebrata</taxon>
        <taxon>Euteleostomi</taxon>
        <taxon>Actinopterygii</taxon>
        <taxon>Neopterygii</taxon>
        <taxon>Teleostei</taxon>
        <taxon>Neoteleostei</taxon>
        <taxon>Acanthomorphata</taxon>
        <taxon>Carangaria</taxon>
        <taxon>Pleuronectiformes</taxon>
        <taxon>Pleuronectoidei</taxon>
        <taxon>Scophthalmidae</taxon>
        <taxon>Scophthalmus</taxon>
    </lineage>
</organism>
<protein>
    <submittedName>
        <fullName evidence="1">Uncharacterized protein</fullName>
    </submittedName>
</protein>
<dbReference type="EMBL" id="VEVO01000008">
    <property type="protein sequence ID" value="KAF0038090.1"/>
    <property type="molecule type" value="Genomic_DNA"/>
</dbReference>
<dbReference type="AlphaFoldDB" id="A0A6A4T232"/>
<proteinExistence type="predicted"/>
<reference evidence="1 2" key="1">
    <citation type="submission" date="2019-06" db="EMBL/GenBank/DDBJ databases">
        <title>Draft genomes of female and male turbot (Scophthalmus maximus).</title>
        <authorList>
            <person name="Xu H."/>
            <person name="Xu X.-W."/>
            <person name="Shao C."/>
            <person name="Chen S."/>
        </authorList>
    </citation>
    <scope>NUCLEOTIDE SEQUENCE [LARGE SCALE GENOMIC DNA]</scope>
    <source>
        <strain evidence="1">Ysfricsl-2016a</strain>
        <tissue evidence="1">Blood</tissue>
    </source>
</reference>
<gene>
    <name evidence="1" type="ORF">F2P81_008574</name>
</gene>
<evidence type="ECO:0000313" key="1">
    <source>
        <dbReference type="EMBL" id="KAF0038090.1"/>
    </source>
</evidence>